<dbReference type="SUPFAM" id="SSF109604">
    <property type="entry name" value="HD-domain/PDEase-like"/>
    <property type="match status" value="1"/>
</dbReference>
<dbReference type="GO" id="GO:0005634">
    <property type="term" value="C:nucleus"/>
    <property type="evidence" value="ECO:0007669"/>
    <property type="project" value="TreeGrafter"/>
</dbReference>
<dbReference type="InterPro" id="IPR045509">
    <property type="entry name" value="HD_assoc_2"/>
</dbReference>
<proteinExistence type="predicted"/>
<evidence type="ECO:0000313" key="4">
    <source>
        <dbReference type="Proteomes" id="UP000292702"/>
    </source>
</evidence>
<dbReference type="Gene3D" id="1.10.3210.10">
    <property type="entry name" value="Hypothetical protein af1432"/>
    <property type="match status" value="1"/>
</dbReference>
<evidence type="ECO:0000256" key="1">
    <source>
        <dbReference type="SAM" id="MobiDB-lite"/>
    </source>
</evidence>
<dbReference type="AlphaFoldDB" id="A0A4R0RU30"/>
<organism evidence="3 4">
    <name type="scientific">Steccherinum ochraceum</name>
    <dbReference type="NCBI Taxonomy" id="92696"/>
    <lineage>
        <taxon>Eukaryota</taxon>
        <taxon>Fungi</taxon>
        <taxon>Dikarya</taxon>
        <taxon>Basidiomycota</taxon>
        <taxon>Agaricomycotina</taxon>
        <taxon>Agaricomycetes</taxon>
        <taxon>Polyporales</taxon>
        <taxon>Steccherinaceae</taxon>
        <taxon>Steccherinum</taxon>
    </lineage>
</organism>
<dbReference type="InterPro" id="IPR050135">
    <property type="entry name" value="dGTPase-like"/>
</dbReference>
<dbReference type="GO" id="GO:0006203">
    <property type="term" value="P:dGTP catabolic process"/>
    <property type="evidence" value="ECO:0007669"/>
    <property type="project" value="TreeGrafter"/>
</dbReference>
<dbReference type="GO" id="GO:0008832">
    <property type="term" value="F:dGTPase activity"/>
    <property type="evidence" value="ECO:0007669"/>
    <property type="project" value="TreeGrafter"/>
</dbReference>
<accession>A0A4R0RU30</accession>
<gene>
    <name evidence="3" type="ORF">EIP91_008495</name>
</gene>
<feature type="domain" description="HD/PDEase" evidence="2">
    <location>
        <begin position="75"/>
        <end position="222"/>
    </location>
</feature>
<dbReference type="Pfam" id="PF01966">
    <property type="entry name" value="HD"/>
    <property type="match status" value="1"/>
</dbReference>
<dbReference type="PANTHER" id="PTHR11373:SF4">
    <property type="entry name" value="DEOXYNUCLEOSIDE TRIPHOSPHATE TRIPHOSPHOHYDROLASE SAMHD1"/>
    <property type="match status" value="1"/>
</dbReference>
<feature type="region of interest" description="Disordered" evidence="1">
    <location>
        <begin position="546"/>
        <end position="567"/>
    </location>
</feature>
<dbReference type="OrthoDB" id="9991235at2759"/>
<dbReference type="InterPro" id="IPR003607">
    <property type="entry name" value="HD/PDEase_dom"/>
</dbReference>
<dbReference type="PANTHER" id="PTHR11373">
    <property type="entry name" value="DEOXYNUCLEOSIDE TRIPHOSPHATE TRIPHOSPHOHYDROLASE"/>
    <property type="match status" value="1"/>
</dbReference>
<dbReference type="STRING" id="92696.A0A4R0RU30"/>
<feature type="compositionally biased region" description="Basic residues" evidence="1">
    <location>
        <begin position="557"/>
        <end position="567"/>
    </location>
</feature>
<reference evidence="3 4" key="1">
    <citation type="submission" date="2018-11" db="EMBL/GenBank/DDBJ databases">
        <title>Genome assembly of Steccherinum ochraceum LE-BIN_3174, the white-rot fungus of the Steccherinaceae family (The Residual Polyporoid clade, Polyporales, Basidiomycota).</title>
        <authorList>
            <person name="Fedorova T.V."/>
            <person name="Glazunova O.A."/>
            <person name="Landesman E.O."/>
            <person name="Moiseenko K.V."/>
            <person name="Psurtseva N.V."/>
            <person name="Savinova O.S."/>
            <person name="Shakhova N.V."/>
            <person name="Tyazhelova T.V."/>
            <person name="Vasina D.V."/>
        </authorList>
    </citation>
    <scope>NUCLEOTIDE SEQUENCE [LARGE SCALE GENOMIC DNA]</scope>
    <source>
        <strain evidence="3 4">LE-BIN_3174</strain>
    </source>
</reference>
<comment type="caution">
    <text evidence="3">The sequence shown here is derived from an EMBL/GenBank/DDBJ whole genome shotgun (WGS) entry which is preliminary data.</text>
</comment>
<dbReference type="Gene3D" id="3.30.70.2760">
    <property type="match status" value="1"/>
</dbReference>
<evidence type="ECO:0000259" key="2">
    <source>
        <dbReference type="SMART" id="SM00471"/>
    </source>
</evidence>
<name>A0A4R0RU30_9APHY</name>
<dbReference type="SMART" id="SM00471">
    <property type="entry name" value="HDc"/>
    <property type="match status" value="1"/>
</dbReference>
<dbReference type="InterPro" id="IPR006674">
    <property type="entry name" value="HD_domain"/>
</dbReference>
<dbReference type="Pfam" id="PF19276">
    <property type="entry name" value="HD_assoc_2"/>
    <property type="match status" value="1"/>
</dbReference>
<dbReference type="Proteomes" id="UP000292702">
    <property type="component" value="Unassembled WGS sequence"/>
</dbReference>
<dbReference type="CDD" id="cd00077">
    <property type="entry name" value="HDc"/>
    <property type="match status" value="1"/>
</dbReference>
<dbReference type="EMBL" id="RWJN01000047">
    <property type="protein sequence ID" value="TCD69199.1"/>
    <property type="molecule type" value="Genomic_DNA"/>
</dbReference>
<evidence type="ECO:0000313" key="3">
    <source>
        <dbReference type="EMBL" id="TCD69199.1"/>
    </source>
</evidence>
<protein>
    <recommendedName>
        <fullName evidence="2">HD/PDEase domain-containing protein</fullName>
    </recommendedName>
</protein>
<sequence>MPFDEFSPPSSPTTVSRPLVVAQQDKSLETRRFKDPLYDYMPFGQRVCSIIDTKHFQRLRRVKQLGTSYYVWPTACHNRFEHCLGVAHLAQTLAKHLQTSQPELGITDEEVDCVAIAGLCHDLGHGPWSHVWDGLFIPQASPGSTWQHEHASEMMFDDLLQQYNINMSEDEATFIKALIAGEPSRCSFKVKPYLFEIVANKRNGLDVDKFDYIARDSQAVGETNVKAGLSGRLIDSARVIDDQICYNIKDVNQVYQVCYTRFSLHKQIYNHKTAKAIEHMIIDGLLAAEPHMKIAGRIQDPKQFLHLTDNIKDTIEETKDPELEEARAIFDRIASRDLYKMVDMNIIAWADKDRYRDHFTPERIVQAAKAYAFSPSDKVKQEDLDALSAKDVIVDTAGMHYGMKDKNPLDYVKFYSKRDPNVAHAASSQDISLLMPEVFGEVLLRVYTRKDSCYGLIQAGYRELLAELSQPQFSSQSTIATEPMNLDDSDDEVAPVSGSYSALPARLNPAAGGKRPLNRVVSAPVSMPSSSSSSGGPFVASPNIFLKVPPDHSSARATKRARKSLDE</sequence>
<keyword evidence="4" id="KW-1185">Reference proteome</keyword>